<evidence type="ECO:0000313" key="1">
    <source>
        <dbReference type="EMBL" id="CAA6799501.1"/>
    </source>
</evidence>
<gene>
    <name evidence="1" type="ORF">HELGO_WM76553</name>
</gene>
<dbReference type="EMBL" id="CACVAR010000047">
    <property type="protein sequence ID" value="CAA6799501.1"/>
    <property type="molecule type" value="Genomic_DNA"/>
</dbReference>
<dbReference type="AlphaFoldDB" id="A0A6S6S094"/>
<accession>A0A6S6S094</accession>
<organism evidence="1">
    <name type="scientific">uncultured Sulfurovum sp</name>
    <dbReference type="NCBI Taxonomy" id="269237"/>
    <lineage>
        <taxon>Bacteria</taxon>
        <taxon>Pseudomonadati</taxon>
        <taxon>Campylobacterota</taxon>
        <taxon>Epsilonproteobacteria</taxon>
        <taxon>Campylobacterales</taxon>
        <taxon>Sulfurovaceae</taxon>
        <taxon>Sulfurovum</taxon>
        <taxon>environmental samples</taxon>
    </lineage>
</organism>
<name>A0A6S6S094_9BACT</name>
<proteinExistence type="predicted"/>
<reference evidence="1" key="1">
    <citation type="submission" date="2020-01" db="EMBL/GenBank/DDBJ databases">
        <authorList>
            <person name="Meier V. D."/>
            <person name="Meier V D."/>
        </authorList>
    </citation>
    <scope>NUCLEOTIDE SEQUENCE</scope>
    <source>
        <strain evidence="1">HLG_WM_MAG_03</strain>
    </source>
</reference>
<protein>
    <submittedName>
        <fullName evidence="1">Uncharacterized protein</fullName>
    </submittedName>
</protein>
<sequence length="94" mass="10197">DKSPEVKKAPETKVEVVEVANVTEVKNQVKSVVPKNETIVEELKVVKSIGADIPTSCAMWSDGCNVCTRLANGKASCTSGAECKHKMFSCLQWQ</sequence>
<feature type="non-terminal residue" evidence="1">
    <location>
        <position position="1"/>
    </location>
</feature>